<dbReference type="PANTHER" id="PTHR43281:SF1">
    <property type="entry name" value="FARNESYL DIPHOSPHATE SYNTHASE"/>
    <property type="match status" value="1"/>
</dbReference>
<dbReference type="NCBIfam" id="NF045485">
    <property type="entry name" value="FPPsyn"/>
    <property type="match status" value="1"/>
</dbReference>
<proteinExistence type="inferred from homology"/>
<dbReference type="PROSITE" id="PS00444">
    <property type="entry name" value="POLYPRENYL_SYNTHASE_2"/>
    <property type="match status" value="1"/>
</dbReference>
<name>A0A7W2A7X9_9BACL</name>
<dbReference type="PROSITE" id="PS00723">
    <property type="entry name" value="POLYPRENYL_SYNTHASE_1"/>
    <property type="match status" value="1"/>
</dbReference>
<dbReference type="EC" id="2.5.1.10" evidence="3"/>
<dbReference type="PANTHER" id="PTHR43281">
    <property type="entry name" value="FARNESYL DIPHOSPHATE SYNTHASE"/>
    <property type="match status" value="1"/>
</dbReference>
<accession>A0A7W2A7X9</accession>
<dbReference type="AlphaFoldDB" id="A0A7W2A7X9"/>
<dbReference type="GO" id="GO:0005737">
    <property type="term" value="C:cytoplasm"/>
    <property type="evidence" value="ECO:0007669"/>
    <property type="project" value="UniProtKB-ARBA"/>
</dbReference>
<evidence type="ECO:0000313" key="14">
    <source>
        <dbReference type="Proteomes" id="UP000535491"/>
    </source>
</evidence>
<dbReference type="RefSeq" id="WP_181752240.1">
    <property type="nucleotide sequence ID" value="NZ_JACEIQ010000011.1"/>
</dbReference>
<dbReference type="FunFam" id="1.10.600.10:FF:000001">
    <property type="entry name" value="Geranylgeranyl diphosphate synthase"/>
    <property type="match status" value="1"/>
</dbReference>
<comment type="cofactor">
    <cofactor evidence="1">
        <name>Mg(2+)</name>
        <dbReference type="ChEBI" id="CHEBI:18420"/>
    </cofactor>
</comment>
<keyword evidence="7" id="KW-0460">Magnesium</keyword>
<comment type="similarity">
    <text evidence="2 12">Belongs to the FPP/GGPP synthase family.</text>
</comment>
<evidence type="ECO:0000256" key="10">
    <source>
        <dbReference type="ARBA" id="ARBA00032873"/>
    </source>
</evidence>
<dbReference type="SFLD" id="SFLDS00005">
    <property type="entry name" value="Isoprenoid_Synthase_Type_I"/>
    <property type="match status" value="1"/>
</dbReference>
<dbReference type="Gene3D" id="1.10.600.10">
    <property type="entry name" value="Farnesyl Diphosphate Synthase"/>
    <property type="match status" value="1"/>
</dbReference>
<reference evidence="13 14" key="1">
    <citation type="submission" date="2020-07" db="EMBL/GenBank/DDBJ databases">
        <authorList>
            <person name="Feng H."/>
        </authorList>
    </citation>
    <scope>NUCLEOTIDE SEQUENCE [LARGE SCALE GENOMIC DNA]</scope>
    <source>
        <strain evidence="14">s-10</strain>
    </source>
</reference>
<evidence type="ECO:0000256" key="5">
    <source>
        <dbReference type="ARBA" id="ARBA00022679"/>
    </source>
</evidence>
<evidence type="ECO:0000256" key="12">
    <source>
        <dbReference type="RuleBase" id="RU004466"/>
    </source>
</evidence>
<organism evidence="13 14">
    <name type="scientific">Paenactinomyces guangxiensis</name>
    <dbReference type="NCBI Taxonomy" id="1490290"/>
    <lineage>
        <taxon>Bacteria</taxon>
        <taxon>Bacillati</taxon>
        <taxon>Bacillota</taxon>
        <taxon>Bacilli</taxon>
        <taxon>Bacillales</taxon>
        <taxon>Thermoactinomycetaceae</taxon>
        <taxon>Paenactinomyces</taxon>
    </lineage>
</organism>
<evidence type="ECO:0000256" key="7">
    <source>
        <dbReference type="ARBA" id="ARBA00022842"/>
    </source>
</evidence>
<comment type="caution">
    <text evidence="13">The sequence shown here is derived from an EMBL/GenBank/DDBJ whole genome shotgun (WGS) entry which is preliminary data.</text>
</comment>
<sequence>MNGRRNHLIQRRSRTKLLIIKDYIRTKADWVHQALDQYTQGLSGIPAPLLESMRYSLLAGGKRLRPVLVLSTVEACGGDEEKALPFACALEMIHTYSLIHDDLPSMDNDDYRRGKLTNHKVFGEAQAILAGDALLTEAFGLMARGAKEAGLSADTALTIIEEGARCAGAKGMVGGQVSDLLSENRLISLEELESIHRRKTGDLIAFAVRMGARICEVSEPLLAALTRFSYGLGLAFQIQDDILDVIGDQKLIGKPVGSDQEKNKATYPSLLGLEESKQKLMELTNAAKGELLGHSDFKPDRLLEIADYLLSRDR</sequence>
<dbReference type="SFLD" id="SFLDG01017">
    <property type="entry name" value="Polyprenyl_Transferase_Like"/>
    <property type="match status" value="1"/>
</dbReference>
<dbReference type="InterPro" id="IPR033749">
    <property type="entry name" value="Polyprenyl_synt_CS"/>
</dbReference>
<evidence type="ECO:0000256" key="4">
    <source>
        <dbReference type="ARBA" id="ARBA00015100"/>
    </source>
</evidence>
<evidence type="ECO:0000256" key="9">
    <source>
        <dbReference type="ARBA" id="ARBA00032380"/>
    </source>
</evidence>
<dbReference type="Proteomes" id="UP000535491">
    <property type="component" value="Unassembled WGS sequence"/>
</dbReference>
<keyword evidence="6" id="KW-0479">Metal-binding</keyword>
<comment type="catalytic activity">
    <reaction evidence="11">
        <text>isopentenyl diphosphate + (2E)-geranyl diphosphate = (2E,6E)-farnesyl diphosphate + diphosphate</text>
        <dbReference type="Rhea" id="RHEA:19361"/>
        <dbReference type="ChEBI" id="CHEBI:33019"/>
        <dbReference type="ChEBI" id="CHEBI:58057"/>
        <dbReference type="ChEBI" id="CHEBI:128769"/>
        <dbReference type="ChEBI" id="CHEBI:175763"/>
        <dbReference type="EC" id="2.5.1.10"/>
    </reaction>
</comment>
<dbReference type="GO" id="GO:0046872">
    <property type="term" value="F:metal ion binding"/>
    <property type="evidence" value="ECO:0007669"/>
    <property type="project" value="UniProtKB-KW"/>
</dbReference>
<dbReference type="InterPro" id="IPR008949">
    <property type="entry name" value="Isoprenoid_synthase_dom_sf"/>
</dbReference>
<evidence type="ECO:0000256" key="6">
    <source>
        <dbReference type="ARBA" id="ARBA00022723"/>
    </source>
</evidence>
<dbReference type="Pfam" id="PF00348">
    <property type="entry name" value="polyprenyl_synt"/>
    <property type="match status" value="1"/>
</dbReference>
<keyword evidence="14" id="KW-1185">Reference proteome</keyword>
<evidence type="ECO:0000256" key="11">
    <source>
        <dbReference type="ARBA" id="ARBA00049399"/>
    </source>
</evidence>
<evidence type="ECO:0000256" key="2">
    <source>
        <dbReference type="ARBA" id="ARBA00006706"/>
    </source>
</evidence>
<dbReference type="SUPFAM" id="SSF48576">
    <property type="entry name" value="Terpenoid synthases"/>
    <property type="match status" value="1"/>
</dbReference>
<dbReference type="GO" id="GO:0004337">
    <property type="term" value="F:(2E,6E)-farnesyl diphosphate synthase activity"/>
    <property type="evidence" value="ECO:0007669"/>
    <property type="project" value="UniProtKB-EC"/>
</dbReference>
<protein>
    <recommendedName>
        <fullName evidence="4">Farnesyl diphosphate synthase</fullName>
        <ecNumber evidence="3">2.5.1.10</ecNumber>
    </recommendedName>
    <alternativeName>
        <fullName evidence="10">(2E,6E)-farnesyl diphosphate synthase</fullName>
    </alternativeName>
    <alternativeName>
        <fullName evidence="9">Geranyltranstransferase</fullName>
    </alternativeName>
</protein>
<dbReference type="InterPro" id="IPR000092">
    <property type="entry name" value="Polyprenyl_synt"/>
</dbReference>
<evidence type="ECO:0000313" key="13">
    <source>
        <dbReference type="EMBL" id="MBA4495001.1"/>
    </source>
</evidence>
<keyword evidence="8" id="KW-0414">Isoprene biosynthesis</keyword>
<keyword evidence="5 12" id="KW-0808">Transferase</keyword>
<dbReference type="InterPro" id="IPR053378">
    <property type="entry name" value="Prenyl_diphosphate_synthase"/>
</dbReference>
<dbReference type="GO" id="GO:0016114">
    <property type="term" value="P:terpenoid biosynthetic process"/>
    <property type="evidence" value="ECO:0007669"/>
    <property type="project" value="UniProtKB-ARBA"/>
</dbReference>
<dbReference type="EMBL" id="JACEIQ010000011">
    <property type="protein sequence ID" value="MBA4495001.1"/>
    <property type="molecule type" value="Genomic_DNA"/>
</dbReference>
<evidence type="ECO:0000256" key="3">
    <source>
        <dbReference type="ARBA" id="ARBA00012439"/>
    </source>
</evidence>
<dbReference type="CDD" id="cd00685">
    <property type="entry name" value="Trans_IPPS_HT"/>
    <property type="match status" value="1"/>
</dbReference>
<evidence type="ECO:0000256" key="8">
    <source>
        <dbReference type="ARBA" id="ARBA00023229"/>
    </source>
</evidence>
<gene>
    <name evidence="13" type="ORF">H1191_11850</name>
</gene>
<evidence type="ECO:0000256" key="1">
    <source>
        <dbReference type="ARBA" id="ARBA00001946"/>
    </source>
</evidence>